<dbReference type="PRINTS" id="PR00463">
    <property type="entry name" value="EP450I"/>
</dbReference>
<comment type="caution">
    <text evidence="8">The sequence shown here is derived from an EMBL/GenBank/DDBJ whole genome shotgun (WGS) entry which is preliminary data.</text>
</comment>
<dbReference type="PANTHER" id="PTHR24286">
    <property type="entry name" value="CYTOCHROME P450 26"/>
    <property type="match status" value="1"/>
</dbReference>
<evidence type="ECO:0000313" key="8">
    <source>
        <dbReference type="EMBL" id="KAK8976979.1"/>
    </source>
</evidence>
<dbReference type="InterPro" id="IPR001128">
    <property type="entry name" value="Cyt_P450"/>
</dbReference>
<dbReference type="CDD" id="cd11043">
    <property type="entry name" value="CYP90-like"/>
    <property type="match status" value="1"/>
</dbReference>
<dbReference type="InterPro" id="IPR036396">
    <property type="entry name" value="Cyt_P450_sf"/>
</dbReference>
<keyword evidence="3" id="KW-0812">Transmembrane</keyword>
<accession>A0ABR2NLE9</accession>
<reference evidence="8 9" key="1">
    <citation type="journal article" date="2024" name="G3 (Bethesda)">
        <title>Genome assembly of Hibiscus sabdariffa L. provides insights into metabolisms of medicinal natural products.</title>
        <authorList>
            <person name="Kim T."/>
        </authorList>
    </citation>
    <scope>NUCLEOTIDE SEQUENCE [LARGE SCALE GENOMIC DNA]</scope>
    <source>
        <strain evidence="8">TK-2024</strain>
        <tissue evidence="8">Old leaves</tissue>
    </source>
</reference>
<evidence type="ECO:0008006" key="10">
    <source>
        <dbReference type="Google" id="ProtNLM"/>
    </source>
</evidence>
<dbReference type="Pfam" id="PF00067">
    <property type="entry name" value="p450"/>
    <property type="match status" value="1"/>
</dbReference>
<evidence type="ECO:0000256" key="7">
    <source>
        <dbReference type="RuleBase" id="RU000461"/>
    </source>
</evidence>
<dbReference type="Proteomes" id="UP001396334">
    <property type="component" value="Unassembled WGS sequence"/>
</dbReference>
<keyword evidence="9" id="KW-1185">Reference proteome</keyword>
<keyword evidence="4 7" id="KW-0479">Metal-binding</keyword>
<dbReference type="SUPFAM" id="SSF48264">
    <property type="entry name" value="Cytochrome P450"/>
    <property type="match status" value="1"/>
</dbReference>
<keyword evidence="6 7" id="KW-0408">Iron</keyword>
<keyword evidence="7" id="KW-0503">Monooxygenase</keyword>
<keyword evidence="7" id="KW-0349">Heme</keyword>
<dbReference type="PANTHER" id="PTHR24286:SF256">
    <property type="entry name" value="CYTOCHROME P450 FAMILY PROTEIN"/>
    <property type="match status" value="1"/>
</dbReference>
<keyword evidence="7" id="KW-0560">Oxidoreductase</keyword>
<evidence type="ECO:0000256" key="6">
    <source>
        <dbReference type="ARBA" id="ARBA00023004"/>
    </source>
</evidence>
<dbReference type="InterPro" id="IPR017972">
    <property type="entry name" value="Cyt_P450_CS"/>
</dbReference>
<evidence type="ECO:0000256" key="3">
    <source>
        <dbReference type="ARBA" id="ARBA00022692"/>
    </source>
</evidence>
<dbReference type="EMBL" id="JBBPBN010000125">
    <property type="protein sequence ID" value="KAK8976979.1"/>
    <property type="molecule type" value="Genomic_DNA"/>
</dbReference>
<dbReference type="InterPro" id="IPR002401">
    <property type="entry name" value="Cyt_P450_E_grp-I"/>
</dbReference>
<comment type="similarity">
    <text evidence="2 7">Belongs to the cytochrome P450 family.</text>
</comment>
<proteinExistence type="inferred from homology"/>
<name>A0ABR2NLE9_9ROSI</name>
<keyword evidence="5" id="KW-1133">Transmembrane helix</keyword>
<evidence type="ECO:0000256" key="2">
    <source>
        <dbReference type="ARBA" id="ARBA00010617"/>
    </source>
</evidence>
<evidence type="ECO:0000256" key="1">
    <source>
        <dbReference type="ARBA" id="ARBA00004167"/>
    </source>
</evidence>
<dbReference type="Gene3D" id="1.10.630.10">
    <property type="entry name" value="Cytochrome P450"/>
    <property type="match status" value="1"/>
</dbReference>
<evidence type="ECO:0000256" key="4">
    <source>
        <dbReference type="ARBA" id="ARBA00022723"/>
    </source>
</evidence>
<sequence>MQRPGLDYNMLRVYKPVALFTQACTNSTFLQQTMDALFNLKHLSYETSQQIIIVLITLFLAYFKFRISPLLGKKLPPGSLGLPLIGESLSFIGAHKNDKTKDWIREHVNKYGPVFKTSLMGSNVVVLTGQAGNRFIFGARDNGIASNQVGTVAAILGKHSIFELPGPRHKLVRGAIVSFLKPESIQRFVSSMDSLVHQVLLQELRGRDTVKMVGLIKRITFNVSCSLLFRLQEIKEKDDLFEDFLLAIKGLWTVSLKFPGTTYRKALQARGRISRLLSKLIKERKEEMTERRKGSLDQNDVISSLLMLRDENGDSLMEEEIIDNLISVMIASHDTTSALVCHFIRHLARDKETFNRVLQEQEEVAKAIEGKDVKLITWSEIQMMKYTWTVGQELLRLNPPVFGNFKCAQRDTTFDGFDIPKGWKVFWFTAATHMDDNIFKDPEVFDPGRFEESSKLLPPYTYIPFGAGPRICPGGEYARIEALLLIHHLIMNYQWTELVPDEPISCNPMPYPAMGLPLKLHQRNGHLV</sequence>
<keyword evidence="5" id="KW-0472">Membrane</keyword>
<comment type="subcellular location">
    <subcellularLocation>
        <location evidence="1">Membrane</location>
        <topology evidence="1">Single-pass membrane protein</topology>
    </subcellularLocation>
</comment>
<evidence type="ECO:0000256" key="5">
    <source>
        <dbReference type="ARBA" id="ARBA00022989"/>
    </source>
</evidence>
<dbReference type="PROSITE" id="PS00086">
    <property type="entry name" value="CYTOCHROME_P450"/>
    <property type="match status" value="1"/>
</dbReference>
<evidence type="ECO:0000313" key="9">
    <source>
        <dbReference type="Proteomes" id="UP001396334"/>
    </source>
</evidence>
<gene>
    <name evidence="8" type="ORF">V6N11_019653</name>
</gene>
<protein>
    <recommendedName>
        <fullName evidence="10">Cytochrome P450</fullName>
    </recommendedName>
</protein>
<dbReference type="PRINTS" id="PR00385">
    <property type="entry name" value="P450"/>
</dbReference>
<organism evidence="8 9">
    <name type="scientific">Hibiscus sabdariffa</name>
    <name type="common">roselle</name>
    <dbReference type="NCBI Taxonomy" id="183260"/>
    <lineage>
        <taxon>Eukaryota</taxon>
        <taxon>Viridiplantae</taxon>
        <taxon>Streptophyta</taxon>
        <taxon>Embryophyta</taxon>
        <taxon>Tracheophyta</taxon>
        <taxon>Spermatophyta</taxon>
        <taxon>Magnoliopsida</taxon>
        <taxon>eudicotyledons</taxon>
        <taxon>Gunneridae</taxon>
        <taxon>Pentapetalae</taxon>
        <taxon>rosids</taxon>
        <taxon>malvids</taxon>
        <taxon>Malvales</taxon>
        <taxon>Malvaceae</taxon>
        <taxon>Malvoideae</taxon>
        <taxon>Hibiscus</taxon>
    </lineage>
</organism>